<evidence type="ECO:0000313" key="3">
    <source>
        <dbReference type="EMBL" id="KAK9064297.1"/>
    </source>
</evidence>
<dbReference type="GO" id="GO:0009639">
    <property type="term" value="P:response to red or far red light"/>
    <property type="evidence" value="ECO:0007669"/>
    <property type="project" value="InterPro"/>
</dbReference>
<accession>A0AAP0D1B3</accession>
<dbReference type="Pfam" id="PF24994">
    <property type="entry name" value="GIL1_IRKI_C"/>
    <property type="match status" value="1"/>
</dbReference>
<organism evidence="3 4">
    <name type="scientific">Deinandra increscens subsp. villosa</name>
    <dbReference type="NCBI Taxonomy" id="3103831"/>
    <lineage>
        <taxon>Eukaryota</taxon>
        <taxon>Viridiplantae</taxon>
        <taxon>Streptophyta</taxon>
        <taxon>Embryophyta</taxon>
        <taxon>Tracheophyta</taxon>
        <taxon>Spermatophyta</taxon>
        <taxon>Magnoliopsida</taxon>
        <taxon>eudicotyledons</taxon>
        <taxon>Gunneridae</taxon>
        <taxon>Pentapetalae</taxon>
        <taxon>asterids</taxon>
        <taxon>campanulids</taxon>
        <taxon>Asterales</taxon>
        <taxon>Asteraceae</taxon>
        <taxon>Asteroideae</taxon>
        <taxon>Heliantheae alliance</taxon>
        <taxon>Madieae</taxon>
        <taxon>Madiinae</taxon>
        <taxon>Deinandra</taxon>
    </lineage>
</organism>
<evidence type="ECO:0000259" key="2">
    <source>
        <dbReference type="Pfam" id="PF24994"/>
    </source>
</evidence>
<dbReference type="InterPro" id="IPR006943">
    <property type="entry name" value="DUF641_pln"/>
</dbReference>
<dbReference type="AlphaFoldDB" id="A0AAP0D1B3"/>
<name>A0AAP0D1B3_9ASTR</name>
<protein>
    <recommendedName>
        <fullName evidence="5">DUF641 domain-containing protein</fullName>
    </recommendedName>
</protein>
<dbReference type="GO" id="GO:0009959">
    <property type="term" value="P:negative gravitropism"/>
    <property type="evidence" value="ECO:0007669"/>
    <property type="project" value="InterPro"/>
</dbReference>
<feature type="domain" description="GIL1/IRKI C-terminal" evidence="2">
    <location>
        <begin position="381"/>
        <end position="429"/>
    </location>
</feature>
<gene>
    <name evidence="3" type="ORF">SSX86_015677</name>
</gene>
<dbReference type="Pfam" id="PF04859">
    <property type="entry name" value="DUF641"/>
    <property type="match status" value="1"/>
</dbReference>
<dbReference type="InterPro" id="IPR040225">
    <property type="entry name" value="GIL1-like"/>
</dbReference>
<evidence type="ECO:0000313" key="4">
    <source>
        <dbReference type="Proteomes" id="UP001408789"/>
    </source>
</evidence>
<dbReference type="Proteomes" id="UP001408789">
    <property type="component" value="Unassembled WGS sequence"/>
</dbReference>
<evidence type="ECO:0000259" key="1">
    <source>
        <dbReference type="Pfam" id="PF04859"/>
    </source>
</evidence>
<dbReference type="EMBL" id="JBCNJP010000017">
    <property type="protein sequence ID" value="KAK9064297.1"/>
    <property type="molecule type" value="Genomic_DNA"/>
</dbReference>
<feature type="domain" description="DUF641" evidence="1">
    <location>
        <begin position="61"/>
        <end position="186"/>
    </location>
</feature>
<dbReference type="InterPro" id="IPR056813">
    <property type="entry name" value="GIL1_IRKI_C"/>
</dbReference>
<comment type="caution">
    <text evidence="3">The sequence shown here is derived from an EMBL/GenBank/DDBJ whole genome shotgun (WGS) entry which is preliminary data.</text>
</comment>
<evidence type="ECO:0008006" key="5">
    <source>
        <dbReference type="Google" id="ProtNLM"/>
    </source>
</evidence>
<sequence>MASTTSAPPQPRTKLSKTFQRVITFRKPTKSISNNGFCLHLHLPSDKHFDKQLVDEANLRNRSAMDAFVSKLFAAVSSLKAAYAELQAAQFPYDGEEIKRADLAVVDELKTISDLKRSFMNKQIENSPVHVTLLLSEIQEQQSLMKMYQITMRKMELQIKSKDSEIVSLQKLLTEADSANKSIESRLDSSSCFPLFDKMDLPDLTVTNFVSVLHYALRSIHEFVKLLIREMEAARWEIDSAVKSIVPDAIFPKSSYRCLAFESYVTREIFEGFSSRLDEEEEGEVNCFQNFNQFKKLKSLATMQILNENPRSPFAKFTRAKYTRLVHPKMEFSFYGNLSQRKTLNSWRFPETGFFGAFAEMARRVWILRCLALSFGEEVSVFRVKKGARFSHVYMESVAAGGDAGEVAVAFTVVPGFKIGKKVVQSQVYLCPAAFDSGRKRD</sequence>
<keyword evidence="4" id="KW-1185">Reference proteome</keyword>
<reference evidence="3 4" key="1">
    <citation type="submission" date="2024-04" db="EMBL/GenBank/DDBJ databases">
        <title>The reference genome of an endangered Asteraceae, Deinandra increscens subsp. villosa, native to the Central Coast of California.</title>
        <authorList>
            <person name="Guilliams M."/>
            <person name="Hasenstab-Lehman K."/>
            <person name="Meyer R."/>
            <person name="Mcevoy S."/>
        </authorList>
    </citation>
    <scope>NUCLEOTIDE SEQUENCE [LARGE SCALE GENOMIC DNA]</scope>
    <source>
        <tissue evidence="3">Leaf</tissue>
    </source>
</reference>
<proteinExistence type="predicted"/>
<dbReference type="PANTHER" id="PTHR31161">
    <property type="entry name" value="PROTEIN GRAVITROPIC IN THE LIGHT 1"/>
    <property type="match status" value="1"/>
</dbReference>